<name>A0A9P8RTV9_9PEZI</name>
<evidence type="ECO:0000256" key="4">
    <source>
        <dbReference type="ARBA" id="ARBA00023136"/>
    </source>
</evidence>
<comment type="subcellular location">
    <subcellularLocation>
        <location evidence="1">Membrane</location>
        <topology evidence="1">Multi-pass membrane protein</topology>
    </subcellularLocation>
</comment>
<feature type="domain" description="Rhodopsin" evidence="8">
    <location>
        <begin position="1"/>
        <end position="159"/>
    </location>
</feature>
<evidence type="ECO:0000256" key="2">
    <source>
        <dbReference type="ARBA" id="ARBA00022692"/>
    </source>
</evidence>
<comment type="caution">
    <text evidence="9">The sequence shown here is derived from an EMBL/GenBank/DDBJ whole genome shotgun (WGS) entry which is preliminary data.</text>
</comment>
<organism evidence="9 10">
    <name type="scientific">Trichoglossum hirsutum</name>
    <dbReference type="NCBI Taxonomy" id="265104"/>
    <lineage>
        <taxon>Eukaryota</taxon>
        <taxon>Fungi</taxon>
        <taxon>Dikarya</taxon>
        <taxon>Ascomycota</taxon>
        <taxon>Pezizomycotina</taxon>
        <taxon>Geoglossomycetes</taxon>
        <taxon>Geoglossales</taxon>
        <taxon>Geoglossaceae</taxon>
        <taxon>Trichoglossum</taxon>
    </lineage>
</organism>
<feature type="compositionally biased region" description="Polar residues" evidence="6">
    <location>
        <begin position="299"/>
        <end position="327"/>
    </location>
</feature>
<evidence type="ECO:0000259" key="8">
    <source>
        <dbReference type="Pfam" id="PF20684"/>
    </source>
</evidence>
<dbReference type="EMBL" id="JAGHQM010000007">
    <property type="protein sequence ID" value="KAH0566473.1"/>
    <property type="molecule type" value="Genomic_DNA"/>
</dbReference>
<keyword evidence="4 7" id="KW-0472">Membrane</keyword>
<dbReference type="InterPro" id="IPR049326">
    <property type="entry name" value="Rhodopsin_dom_fungi"/>
</dbReference>
<sequence>MYAAFLWVQKFTITEFLARLTKKYWKKSFGLALRVTQWTLPATFVLVVVGTVVECQPFPHYWQVVPDPGPRCRQGYVQLLTMGACNVITDLLLVFFPIPIILGSHMTIKRKVQLTLLFALSLFPAAITLYRIPAIIDRKGVQQYRSLWASIEILAATAVANALVLGSFVRDRGPKKAKYKFGSTTAESVEWPSRRGTVATAFWGSDEDLVRGMGLGVDPEFRAMEEAISVRPAPMAAPYSSKRVNLHSANWQFPTSKGGDGSTDLKGSPYASREVSVTTPKRVSFFDVGNLLDDHGRRSGSSSTVVNSGYNNASSPTTAPRTGSNAILQDVGGLLSSDSRKSSDNSGNTAQLETPSPFLAVGPTPDRTPRSGTPNTALVRTVTTHSLQDVGGLLRD</sequence>
<keyword evidence="3 7" id="KW-1133">Transmembrane helix</keyword>
<feature type="transmembrane region" description="Helical" evidence="7">
    <location>
        <begin position="114"/>
        <end position="136"/>
    </location>
</feature>
<accession>A0A9P8RTV9</accession>
<keyword evidence="2 7" id="KW-0812">Transmembrane</keyword>
<dbReference type="InterPro" id="IPR052337">
    <property type="entry name" value="SAT4-like"/>
</dbReference>
<dbReference type="AlphaFoldDB" id="A0A9P8RTV9"/>
<evidence type="ECO:0000256" key="5">
    <source>
        <dbReference type="ARBA" id="ARBA00038359"/>
    </source>
</evidence>
<evidence type="ECO:0000256" key="6">
    <source>
        <dbReference type="SAM" id="MobiDB-lite"/>
    </source>
</evidence>
<feature type="transmembrane region" description="Helical" evidence="7">
    <location>
        <begin position="76"/>
        <end position="102"/>
    </location>
</feature>
<keyword evidence="10" id="KW-1185">Reference proteome</keyword>
<dbReference type="PANTHER" id="PTHR33048:SF19">
    <property type="entry name" value="MEMBRANE PROTEIN PTH11-LIKE, PUTATIVE (AFU_ORTHOLOGUE AFUA_1G14080)-RELATED"/>
    <property type="match status" value="1"/>
</dbReference>
<evidence type="ECO:0000256" key="1">
    <source>
        <dbReference type="ARBA" id="ARBA00004141"/>
    </source>
</evidence>
<evidence type="ECO:0000313" key="10">
    <source>
        <dbReference type="Proteomes" id="UP000750711"/>
    </source>
</evidence>
<comment type="similarity">
    <text evidence="5">Belongs to the SAT4 family.</text>
</comment>
<proteinExistence type="inferred from homology"/>
<feature type="region of interest" description="Disordered" evidence="6">
    <location>
        <begin position="296"/>
        <end position="376"/>
    </location>
</feature>
<gene>
    <name evidence="9" type="ORF">GP486_000143</name>
</gene>
<feature type="transmembrane region" description="Helical" evidence="7">
    <location>
        <begin position="148"/>
        <end position="169"/>
    </location>
</feature>
<dbReference type="PANTHER" id="PTHR33048">
    <property type="entry name" value="PTH11-LIKE INTEGRAL MEMBRANE PROTEIN (AFU_ORTHOLOGUE AFUA_5G11245)"/>
    <property type="match status" value="1"/>
</dbReference>
<evidence type="ECO:0000256" key="7">
    <source>
        <dbReference type="SAM" id="Phobius"/>
    </source>
</evidence>
<reference evidence="9" key="1">
    <citation type="submission" date="2021-03" db="EMBL/GenBank/DDBJ databases">
        <title>Comparative genomics and phylogenomic investigation of the class Geoglossomycetes provide insights into ecological specialization and systematics.</title>
        <authorList>
            <person name="Melie T."/>
            <person name="Pirro S."/>
            <person name="Miller A.N."/>
            <person name="Quandt A."/>
        </authorList>
    </citation>
    <scope>NUCLEOTIDE SEQUENCE</scope>
    <source>
        <strain evidence="9">CAQ_001_2017</strain>
    </source>
</reference>
<protein>
    <recommendedName>
        <fullName evidence="8">Rhodopsin domain-containing protein</fullName>
    </recommendedName>
</protein>
<evidence type="ECO:0000313" key="9">
    <source>
        <dbReference type="EMBL" id="KAH0566473.1"/>
    </source>
</evidence>
<feature type="transmembrane region" description="Helical" evidence="7">
    <location>
        <begin position="31"/>
        <end position="53"/>
    </location>
</feature>
<dbReference type="GO" id="GO:0016020">
    <property type="term" value="C:membrane"/>
    <property type="evidence" value="ECO:0007669"/>
    <property type="project" value="UniProtKB-SubCell"/>
</dbReference>
<dbReference type="Proteomes" id="UP000750711">
    <property type="component" value="Unassembled WGS sequence"/>
</dbReference>
<evidence type="ECO:0000256" key="3">
    <source>
        <dbReference type="ARBA" id="ARBA00022989"/>
    </source>
</evidence>
<dbReference type="Pfam" id="PF20684">
    <property type="entry name" value="Fung_rhodopsin"/>
    <property type="match status" value="1"/>
</dbReference>